<proteinExistence type="predicted"/>
<dbReference type="EMBL" id="ML978963">
    <property type="protein sequence ID" value="KAF1930341.1"/>
    <property type="molecule type" value="Genomic_DNA"/>
</dbReference>
<dbReference type="Proteomes" id="UP000800082">
    <property type="component" value="Unassembled WGS sequence"/>
</dbReference>
<evidence type="ECO:0000313" key="2">
    <source>
        <dbReference type="Proteomes" id="UP000800082"/>
    </source>
</evidence>
<dbReference type="OrthoDB" id="10569579at2759"/>
<feature type="non-terminal residue" evidence="1">
    <location>
        <position position="120"/>
    </location>
</feature>
<protein>
    <submittedName>
        <fullName evidence="1">Uncharacterized protein</fullName>
    </submittedName>
</protein>
<dbReference type="AlphaFoldDB" id="A0A6A5RPJ2"/>
<keyword evidence="2" id="KW-1185">Reference proteome</keyword>
<dbReference type="RefSeq" id="XP_033450589.1">
    <property type="nucleotide sequence ID" value="XM_033591865.1"/>
</dbReference>
<evidence type="ECO:0000313" key="1">
    <source>
        <dbReference type="EMBL" id="KAF1930341.1"/>
    </source>
</evidence>
<sequence>MPSPTPTPTTLPTSGFTIDTSVLNTPIDHPSLDDCLATSAPPSLELEAEDSAGALGSALEVSAKRRKSQDIASPTSLLEIESAQTSAVFDIEMVNAEDSPALPVRRRLRIGAMRGRGHWV</sequence>
<accession>A0A6A5RPJ2</accession>
<reference evidence="1" key="1">
    <citation type="journal article" date="2020" name="Stud. Mycol.">
        <title>101 Dothideomycetes genomes: a test case for predicting lifestyles and emergence of pathogens.</title>
        <authorList>
            <person name="Haridas S."/>
            <person name="Albert R."/>
            <person name="Binder M."/>
            <person name="Bloem J."/>
            <person name="Labutti K."/>
            <person name="Salamov A."/>
            <person name="Andreopoulos B."/>
            <person name="Baker S."/>
            <person name="Barry K."/>
            <person name="Bills G."/>
            <person name="Bluhm B."/>
            <person name="Cannon C."/>
            <person name="Castanera R."/>
            <person name="Culley D."/>
            <person name="Daum C."/>
            <person name="Ezra D."/>
            <person name="Gonzalez J."/>
            <person name="Henrissat B."/>
            <person name="Kuo A."/>
            <person name="Liang C."/>
            <person name="Lipzen A."/>
            <person name="Lutzoni F."/>
            <person name="Magnuson J."/>
            <person name="Mondo S."/>
            <person name="Nolan M."/>
            <person name="Ohm R."/>
            <person name="Pangilinan J."/>
            <person name="Park H.-J."/>
            <person name="Ramirez L."/>
            <person name="Alfaro M."/>
            <person name="Sun H."/>
            <person name="Tritt A."/>
            <person name="Yoshinaga Y."/>
            <person name="Zwiers L.-H."/>
            <person name="Turgeon B."/>
            <person name="Goodwin S."/>
            <person name="Spatafora J."/>
            <person name="Crous P."/>
            <person name="Grigoriev I."/>
        </authorList>
    </citation>
    <scope>NUCLEOTIDE SEQUENCE</scope>
    <source>
        <strain evidence="1">CBS 183.55</strain>
    </source>
</reference>
<name>A0A6A5RPJ2_9PLEO</name>
<gene>
    <name evidence="1" type="ORF">M421DRAFT_418657</name>
</gene>
<organism evidence="1 2">
    <name type="scientific">Didymella exigua CBS 183.55</name>
    <dbReference type="NCBI Taxonomy" id="1150837"/>
    <lineage>
        <taxon>Eukaryota</taxon>
        <taxon>Fungi</taxon>
        <taxon>Dikarya</taxon>
        <taxon>Ascomycota</taxon>
        <taxon>Pezizomycotina</taxon>
        <taxon>Dothideomycetes</taxon>
        <taxon>Pleosporomycetidae</taxon>
        <taxon>Pleosporales</taxon>
        <taxon>Pleosporineae</taxon>
        <taxon>Didymellaceae</taxon>
        <taxon>Didymella</taxon>
    </lineage>
</organism>
<dbReference type="GeneID" id="54349533"/>